<name>A0A1X7F1T0_9HYPH</name>
<evidence type="ECO:0000313" key="1">
    <source>
        <dbReference type="EMBL" id="SMF43760.1"/>
    </source>
</evidence>
<dbReference type="RefSeq" id="WP_143531607.1">
    <property type="nucleotide sequence ID" value="NZ_FXAF01000006.1"/>
</dbReference>
<dbReference type="AlphaFoldDB" id="A0A1X7F1T0"/>
<accession>A0A1X7F1T0</accession>
<sequence length="214" mass="23090">MNASGEFQAFASPRSPFGLRVCDLGWTAALGFVESLISMQGNRTTLAFLDARTALRQAADAGYRDELRRGLLLPSGGRTFGFLMKALREGPLPARYSARTFVPALLTFLEKGRRIGIAGEDIARIEALRDHFVRHAPWHDIVAIAPDREIAQPFDVVIVDAPRFAEEKRIELRLAALRTGLVVMAGSGLSGFIEGRPALAAAKAGVGSAEPSFA</sequence>
<dbReference type="OrthoDB" id="9771846at2"/>
<keyword evidence="2" id="KW-1185">Reference proteome</keyword>
<dbReference type="Proteomes" id="UP000192903">
    <property type="component" value="Unassembled WGS sequence"/>
</dbReference>
<dbReference type="EMBL" id="FXAF01000006">
    <property type="protein sequence ID" value="SMF43760.1"/>
    <property type="molecule type" value="Genomic_DNA"/>
</dbReference>
<organism evidence="1 2">
    <name type="scientific">Xaviernesmea oryzae</name>
    <dbReference type="NCBI Taxonomy" id="464029"/>
    <lineage>
        <taxon>Bacteria</taxon>
        <taxon>Pseudomonadati</taxon>
        <taxon>Pseudomonadota</taxon>
        <taxon>Alphaproteobacteria</taxon>
        <taxon>Hyphomicrobiales</taxon>
        <taxon>Rhizobiaceae</taxon>
        <taxon>Rhizobium/Agrobacterium group</taxon>
        <taxon>Xaviernesmea</taxon>
    </lineage>
</organism>
<dbReference type="STRING" id="464029.SAMN02982989_2144"/>
<evidence type="ECO:0000313" key="2">
    <source>
        <dbReference type="Proteomes" id="UP000192903"/>
    </source>
</evidence>
<proteinExistence type="predicted"/>
<gene>
    <name evidence="1" type="ORF">SAMN02982989_2144</name>
</gene>
<protein>
    <submittedName>
        <fullName evidence="1">Uncharacterized protein</fullName>
    </submittedName>
</protein>
<reference evidence="2" key="1">
    <citation type="submission" date="2017-04" db="EMBL/GenBank/DDBJ databases">
        <authorList>
            <person name="Varghese N."/>
            <person name="Submissions S."/>
        </authorList>
    </citation>
    <scope>NUCLEOTIDE SEQUENCE [LARGE SCALE GENOMIC DNA]</scope>
    <source>
        <strain evidence="2">B4P</strain>
    </source>
</reference>